<dbReference type="PANTHER" id="PTHR22835">
    <property type="entry name" value="ZINC FINGER FYVE DOMAIN CONTAINING PROTEIN"/>
    <property type="match status" value="1"/>
</dbReference>
<dbReference type="EMBL" id="OZ034817">
    <property type="protein sequence ID" value="CAL1385530.1"/>
    <property type="molecule type" value="Genomic_DNA"/>
</dbReference>
<feature type="chain" id="PRO_5043483397" description="GDSL esterase/lipase" evidence="3">
    <location>
        <begin position="24"/>
        <end position="372"/>
    </location>
</feature>
<dbReference type="PROSITE" id="PS01098">
    <property type="entry name" value="LIPASE_GDSL_SER"/>
    <property type="match status" value="1"/>
</dbReference>
<evidence type="ECO:0000256" key="1">
    <source>
        <dbReference type="ARBA" id="ARBA00008668"/>
    </source>
</evidence>
<dbReference type="Pfam" id="PF00657">
    <property type="entry name" value="Lipase_GDSL"/>
    <property type="match status" value="1"/>
</dbReference>
<gene>
    <name evidence="4" type="ORF">LTRI10_LOCUS26659</name>
</gene>
<evidence type="ECO:0000313" key="5">
    <source>
        <dbReference type="Proteomes" id="UP001497516"/>
    </source>
</evidence>
<organism evidence="4 5">
    <name type="scientific">Linum trigynum</name>
    <dbReference type="NCBI Taxonomy" id="586398"/>
    <lineage>
        <taxon>Eukaryota</taxon>
        <taxon>Viridiplantae</taxon>
        <taxon>Streptophyta</taxon>
        <taxon>Embryophyta</taxon>
        <taxon>Tracheophyta</taxon>
        <taxon>Spermatophyta</taxon>
        <taxon>Magnoliopsida</taxon>
        <taxon>eudicotyledons</taxon>
        <taxon>Gunneridae</taxon>
        <taxon>Pentapetalae</taxon>
        <taxon>rosids</taxon>
        <taxon>fabids</taxon>
        <taxon>Malpighiales</taxon>
        <taxon>Linaceae</taxon>
        <taxon>Linum</taxon>
    </lineage>
</organism>
<name>A0AAV2EHV3_9ROSI</name>
<evidence type="ECO:0000256" key="3">
    <source>
        <dbReference type="SAM" id="SignalP"/>
    </source>
</evidence>
<dbReference type="InterPro" id="IPR036514">
    <property type="entry name" value="SGNH_hydro_sf"/>
</dbReference>
<reference evidence="4 5" key="1">
    <citation type="submission" date="2024-04" db="EMBL/GenBank/DDBJ databases">
        <authorList>
            <person name="Fracassetti M."/>
        </authorList>
    </citation>
    <scope>NUCLEOTIDE SEQUENCE [LARGE SCALE GENOMIC DNA]</scope>
</reference>
<sequence>MKSSLFPLVLVTLLLSLNPSVTGKGLLEPCSISSMYIFGDSVSDAGNAIVEYPNSYAGQFPNGMTIGKATGRFCDGLLIVDRIAESAGLPPTNPFENKSLNHSTGANFAVGGVGLLSKELRADLHVELGSSQSSLEVQLGWFDEFLREEPARADKIGSALFVLGGGGNDYASFQMNDSFFNDHPLRAKMLIMPYVIDSLKNGTKKVIQYGAKKIVLLGVYQGGCLPGTNESMLHVDGIFCSKAWNSYHELHNQLVQKLVRDLSKEFPDVRIVYGNIWSGVDRLFHNYRSLGFEHSNAVRCCGNASNTNCGSPGSHYMFWDGRHFTDHAYRVISDSMIPQIFEGLRCGGAPAPAKNLDEQRTTSLLQRQQNWS</sequence>
<dbReference type="GO" id="GO:0006629">
    <property type="term" value="P:lipid metabolic process"/>
    <property type="evidence" value="ECO:0007669"/>
    <property type="project" value="InterPro"/>
</dbReference>
<proteinExistence type="inferred from homology"/>
<comment type="similarity">
    <text evidence="1">Belongs to the 'GDSL' lipolytic enzyme family.</text>
</comment>
<dbReference type="Gene3D" id="3.40.50.1110">
    <property type="entry name" value="SGNH hydrolase"/>
    <property type="match status" value="1"/>
</dbReference>
<evidence type="ECO:0000313" key="4">
    <source>
        <dbReference type="EMBL" id="CAL1385530.1"/>
    </source>
</evidence>
<feature type="signal peptide" evidence="3">
    <location>
        <begin position="1"/>
        <end position="23"/>
    </location>
</feature>
<keyword evidence="5" id="KW-1185">Reference proteome</keyword>
<dbReference type="PANTHER" id="PTHR22835:SF675">
    <property type="entry name" value="ESTER HYDROLASE, PUTATIVE-RELATED"/>
    <property type="match status" value="1"/>
</dbReference>
<dbReference type="SUPFAM" id="SSF52266">
    <property type="entry name" value="SGNH hydrolase"/>
    <property type="match status" value="1"/>
</dbReference>
<evidence type="ECO:0008006" key="6">
    <source>
        <dbReference type="Google" id="ProtNLM"/>
    </source>
</evidence>
<dbReference type="InterPro" id="IPR008265">
    <property type="entry name" value="Lipase_GDSL_AS"/>
</dbReference>
<dbReference type="GO" id="GO:0016298">
    <property type="term" value="F:lipase activity"/>
    <property type="evidence" value="ECO:0007669"/>
    <property type="project" value="InterPro"/>
</dbReference>
<keyword evidence="3" id="KW-0732">Signal</keyword>
<keyword evidence="2" id="KW-0325">Glycoprotein</keyword>
<dbReference type="InterPro" id="IPR001087">
    <property type="entry name" value="GDSL"/>
</dbReference>
<evidence type="ECO:0000256" key="2">
    <source>
        <dbReference type="ARBA" id="ARBA00023180"/>
    </source>
</evidence>
<dbReference type="Proteomes" id="UP001497516">
    <property type="component" value="Chromosome 4"/>
</dbReference>
<protein>
    <recommendedName>
        <fullName evidence="6">GDSL esterase/lipase</fullName>
    </recommendedName>
</protein>
<dbReference type="AlphaFoldDB" id="A0AAV2EHV3"/>
<accession>A0AAV2EHV3</accession>